<accession>A0A0F9HKK2</accession>
<reference evidence="1" key="1">
    <citation type="journal article" date="2015" name="Nature">
        <title>Complex archaea that bridge the gap between prokaryotes and eukaryotes.</title>
        <authorList>
            <person name="Spang A."/>
            <person name="Saw J.H."/>
            <person name="Jorgensen S.L."/>
            <person name="Zaremba-Niedzwiedzka K."/>
            <person name="Martijn J."/>
            <person name="Lind A.E."/>
            <person name="van Eijk R."/>
            <person name="Schleper C."/>
            <person name="Guy L."/>
            <person name="Ettema T.J."/>
        </authorList>
    </citation>
    <scope>NUCLEOTIDE SEQUENCE</scope>
</reference>
<name>A0A0F9HKK2_9ZZZZ</name>
<evidence type="ECO:0000313" key="1">
    <source>
        <dbReference type="EMBL" id="KKL82235.1"/>
    </source>
</evidence>
<proteinExistence type="predicted"/>
<dbReference type="AlphaFoldDB" id="A0A0F9HKK2"/>
<sequence length="89" mass="10188">MISPSKYDVEIEAIDEQIEVLVRKQRELSQARAEELCPYGVGDIIVNTRNGKNTKITAIKPSSWQDFKLVGADQKKDGTFGANRELWWY</sequence>
<dbReference type="EMBL" id="LAZR01022329">
    <property type="protein sequence ID" value="KKL82235.1"/>
    <property type="molecule type" value="Genomic_DNA"/>
</dbReference>
<comment type="caution">
    <text evidence="1">The sequence shown here is derived from an EMBL/GenBank/DDBJ whole genome shotgun (WGS) entry which is preliminary data.</text>
</comment>
<gene>
    <name evidence="1" type="ORF">LCGC14_1986790</name>
</gene>
<protein>
    <submittedName>
        <fullName evidence="1">Uncharacterized protein</fullName>
    </submittedName>
</protein>
<organism evidence="1">
    <name type="scientific">marine sediment metagenome</name>
    <dbReference type="NCBI Taxonomy" id="412755"/>
    <lineage>
        <taxon>unclassified sequences</taxon>
        <taxon>metagenomes</taxon>
        <taxon>ecological metagenomes</taxon>
    </lineage>
</organism>